<feature type="region of interest" description="Disordered" evidence="7">
    <location>
        <begin position="199"/>
        <end position="220"/>
    </location>
</feature>
<evidence type="ECO:0000256" key="2">
    <source>
        <dbReference type="ARBA" id="ARBA00005186"/>
    </source>
</evidence>
<evidence type="ECO:0000256" key="6">
    <source>
        <dbReference type="ARBA" id="ARBA00022916"/>
    </source>
</evidence>
<evidence type="ECO:0000256" key="7">
    <source>
        <dbReference type="SAM" id="MobiDB-lite"/>
    </source>
</evidence>
<sequence length="933" mass="102468">MRSAALTIVCLLLLGRGALAAEPSIAGDELLQSARLWESRQRGDLARLALEKLVTTRPDAPEALLELGELHLRMSDFAAADQVLRRMEDRFPKSTATQSLSIQYRLATRDRLQWLSIQRLADLGKGSEVRQELQRLFPDGAPEGSIAIEYYRLLSITPGGQDEALRGLRSLAAKHPRDPRYQNALANMHPVVAAKAAAKRSAARPRPAPRAVATTPSVSPEALADATDWEARSRAATAAQQLQLASLQLQAASSLRTGDFESLIGIADRLESLGFAHQAGELLTVGNRLAPESTWLLETRVRWLVAHDEANQALQLIDARSLDDKWTAAKRDELRATALAARARVAVAASNEDAAIGDLTEAIELQPTDPWTRHRLASLLARRGQKEQGREVMDAGAALAPTNPQMRFAQALYLETIDDARQAVAAIEAVPPESRDTDMNAVRDRAQLTVVRELIDSGDTAQARSLLSDVRARANPDDLGVQLNIAYREWQLGDERATAEITDRLAQLAPERADVAMLAARAKYAQRAFGAARDYFKHAETVGDAATVLSARQTREQIENRLHNWMSVGAEMRHKPGDDGISSFDARVISSLWHHAVDYERRVWMQADAVSIDAGRLSADFDDAADFGSIRAAGPNAARHYTNDRQDGVALGVGYVTDNFAADIGSTPLGFELHHMVGGVEWRPDLPEVSMSLGFSRRAVRSSVLSYGGMRDPISGVRWGGAVQTGPYADAGLYRERYSIAGALRFSEITGEHIPDNKFLGARAAGDWKFFSQPYANASLGLALNYWQYDHNLQNYTLGNGGYYSPQSYVSVTLPLEVWGEYRDWSYRVRGSVAHSQSKTDTISIYPTDPALRSAVSSAVFQGDSSSGSTSFSAYAAVERQLSATWIIGMKLDIDRADYYDPTVFSIYLRHTLAPWTTRIAVPPRPIQPYNDK</sequence>
<keyword evidence="6" id="KW-0135">Cellulose biosynthesis</keyword>
<keyword evidence="4" id="KW-0677">Repeat</keyword>
<keyword evidence="11" id="KW-1185">Reference proteome</keyword>
<name>A0ABV8SM06_9GAMM</name>
<keyword evidence="5" id="KW-0802">TPR repeat</keyword>
<organism evidence="10 11">
    <name type="scientific">Steroidobacter flavus</name>
    <dbReference type="NCBI Taxonomy" id="1842136"/>
    <lineage>
        <taxon>Bacteria</taxon>
        <taxon>Pseudomonadati</taxon>
        <taxon>Pseudomonadota</taxon>
        <taxon>Gammaproteobacteria</taxon>
        <taxon>Steroidobacterales</taxon>
        <taxon>Steroidobacteraceae</taxon>
        <taxon>Steroidobacter</taxon>
    </lineage>
</organism>
<accession>A0ABV8SM06</accession>
<proteinExistence type="predicted"/>
<protein>
    <submittedName>
        <fullName evidence="10">Cellulose synthase subunit BcsC-related outer membrane protein</fullName>
    </submittedName>
</protein>
<evidence type="ECO:0000256" key="8">
    <source>
        <dbReference type="SAM" id="SignalP"/>
    </source>
</evidence>
<dbReference type="SMART" id="SM00028">
    <property type="entry name" value="TPR"/>
    <property type="match status" value="3"/>
</dbReference>
<dbReference type="InterPro" id="IPR019734">
    <property type="entry name" value="TPR_rpt"/>
</dbReference>
<evidence type="ECO:0000256" key="1">
    <source>
        <dbReference type="ARBA" id="ARBA00003476"/>
    </source>
</evidence>
<evidence type="ECO:0000256" key="3">
    <source>
        <dbReference type="ARBA" id="ARBA00022729"/>
    </source>
</evidence>
<feature type="compositionally biased region" description="Low complexity" evidence="7">
    <location>
        <begin position="209"/>
        <end position="218"/>
    </location>
</feature>
<evidence type="ECO:0000256" key="5">
    <source>
        <dbReference type="ARBA" id="ARBA00022803"/>
    </source>
</evidence>
<dbReference type="RefSeq" id="WP_380595476.1">
    <property type="nucleotide sequence ID" value="NZ_JBHSDU010000002.1"/>
</dbReference>
<dbReference type="SUPFAM" id="SSF48452">
    <property type="entry name" value="TPR-like"/>
    <property type="match status" value="2"/>
</dbReference>
<evidence type="ECO:0000259" key="9">
    <source>
        <dbReference type="Pfam" id="PF05420"/>
    </source>
</evidence>
<comment type="caution">
    <text evidence="10">The sequence shown here is derived from an EMBL/GenBank/DDBJ whole genome shotgun (WGS) entry which is preliminary data.</text>
</comment>
<feature type="chain" id="PRO_5047421063" evidence="8">
    <location>
        <begin position="21"/>
        <end position="933"/>
    </location>
</feature>
<gene>
    <name evidence="10" type="ORF">ACFPN2_04745</name>
</gene>
<feature type="domain" description="Cellulose synthase operon C C-terminal" evidence="9">
    <location>
        <begin position="597"/>
        <end position="913"/>
    </location>
</feature>
<evidence type="ECO:0000256" key="4">
    <source>
        <dbReference type="ARBA" id="ARBA00022737"/>
    </source>
</evidence>
<dbReference type="Pfam" id="PF05420">
    <property type="entry name" value="BCSC_C"/>
    <property type="match status" value="1"/>
</dbReference>
<comment type="function">
    <text evidence="1">Required for maximal bacterial cellulose synthesis.</text>
</comment>
<evidence type="ECO:0000313" key="11">
    <source>
        <dbReference type="Proteomes" id="UP001595904"/>
    </source>
</evidence>
<keyword evidence="3 8" id="KW-0732">Signal</keyword>
<dbReference type="Gene3D" id="1.25.40.10">
    <property type="entry name" value="Tetratricopeptide repeat domain"/>
    <property type="match status" value="2"/>
</dbReference>
<feature type="signal peptide" evidence="8">
    <location>
        <begin position="1"/>
        <end position="20"/>
    </location>
</feature>
<dbReference type="EMBL" id="JBHSDU010000002">
    <property type="protein sequence ID" value="MFC4308381.1"/>
    <property type="molecule type" value="Genomic_DNA"/>
</dbReference>
<comment type="pathway">
    <text evidence="2">Glycan metabolism; bacterial cellulose biosynthesis.</text>
</comment>
<reference evidence="11" key="1">
    <citation type="journal article" date="2019" name="Int. J. Syst. Evol. Microbiol.">
        <title>The Global Catalogue of Microorganisms (GCM) 10K type strain sequencing project: providing services to taxonomists for standard genome sequencing and annotation.</title>
        <authorList>
            <consortium name="The Broad Institute Genomics Platform"/>
            <consortium name="The Broad Institute Genome Sequencing Center for Infectious Disease"/>
            <person name="Wu L."/>
            <person name="Ma J."/>
        </authorList>
    </citation>
    <scope>NUCLEOTIDE SEQUENCE [LARGE SCALE GENOMIC DNA]</scope>
    <source>
        <strain evidence="11">CGMCC 1.10759</strain>
    </source>
</reference>
<evidence type="ECO:0000313" key="10">
    <source>
        <dbReference type="EMBL" id="MFC4308381.1"/>
    </source>
</evidence>
<dbReference type="Proteomes" id="UP001595904">
    <property type="component" value="Unassembled WGS sequence"/>
</dbReference>
<dbReference type="InterPro" id="IPR011990">
    <property type="entry name" value="TPR-like_helical_dom_sf"/>
</dbReference>
<dbReference type="InterPro" id="IPR008410">
    <property type="entry name" value="BCSC_C"/>
</dbReference>